<dbReference type="InterPro" id="IPR011701">
    <property type="entry name" value="MFS"/>
</dbReference>
<evidence type="ECO:0000256" key="3">
    <source>
        <dbReference type="ARBA" id="ARBA00022692"/>
    </source>
</evidence>
<evidence type="ECO:0000256" key="6">
    <source>
        <dbReference type="SAM" id="Phobius"/>
    </source>
</evidence>
<dbReference type="CDD" id="cd06174">
    <property type="entry name" value="MFS"/>
    <property type="match status" value="1"/>
</dbReference>
<evidence type="ECO:0000313" key="8">
    <source>
        <dbReference type="EMBL" id="MBP0445768.1"/>
    </source>
</evidence>
<dbReference type="SUPFAM" id="SSF103473">
    <property type="entry name" value="MFS general substrate transporter"/>
    <property type="match status" value="1"/>
</dbReference>
<sequence length="394" mass="38906">MAERAIPPAVTRWAEIGALVAAGVAAALQFGKVAPSLLAIGADLGIGLGGAAGLLSVFALMAAGFGLPAGLVAARAGVRRVLLAGLWVLGAAGLAAAAAPGPVLLYACRVAEGAAFLAVVVSAPTLVAARAAAADRSLAMTWWSAFMPSGIALGMLMAPLVEGLGWRAAWAVMALLPWAAALAAGVLLPPSAGRPAEGGAGVRVRVAALWRARLPFFVATAFAGYAVVYFGIAGFLPARLVEGFGLSLPLAGLAGAAAALFNIAGNLAAGRLLRRGWQAPALVMAAGAAMTLLSAGTFTLPFSLPLTVAAALLASGIGGVIPASLFSLAPRSVADPALTGPALGLVVQCNNIGSVLAPLAIASMARIDWALAALPLLAAGAALLLLARPLRRIG</sequence>
<dbReference type="InterPro" id="IPR050189">
    <property type="entry name" value="MFS_Efflux_Transporters"/>
</dbReference>
<feature type="transmembrane region" description="Helical" evidence="6">
    <location>
        <begin position="12"/>
        <end position="31"/>
    </location>
</feature>
<dbReference type="EMBL" id="JAGIZB010000011">
    <property type="protein sequence ID" value="MBP0445768.1"/>
    <property type="molecule type" value="Genomic_DNA"/>
</dbReference>
<dbReference type="Proteomes" id="UP000681594">
    <property type="component" value="Unassembled WGS sequence"/>
</dbReference>
<keyword evidence="5 6" id="KW-0472">Membrane</keyword>
<feature type="transmembrane region" description="Helical" evidence="6">
    <location>
        <begin position="214"/>
        <end position="236"/>
    </location>
</feature>
<dbReference type="InterPro" id="IPR036259">
    <property type="entry name" value="MFS_trans_sf"/>
</dbReference>
<dbReference type="PANTHER" id="PTHR43124:SF3">
    <property type="entry name" value="CHLORAMPHENICOL EFFLUX PUMP RV0191"/>
    <property type="match status" value="1"/>
</dbReference>
<feature type="transmembrane region" description="Helical" evidence="6">
    <location>
        <begin position="51"/>
        <end position="74"/>
    </location>
</feature>
<evidence type="ECO:0000256" key="5">
    <source>
        <dbReference type="ARBA" id="ARBA00023136"/>
    </source>
</evidence>
<proteinExistence type="predicted"/>
<keyword evidence="4 6" id="KW-1133">Transmembrane helix</keyword>
<keyword evidence="2" id="KW-1003">Cell membrane</keyword>
<organism evidence="8 9">
    <name type="scientific">Pararoseomonas baculiformis</name>
    <dbReference type="NCBI Taxonomy" id="2820812"/>
    <lineage>
        <taxon>Bacteria</taxon>
        <taxon>Pseudomonadati</taxon>
        <taxon>Pseudomonadota</taxon>
        <taxon>Alphaproteobacteria</taxon>
        <taxon>Acetobacterales</taxon>
        <taxon>Acetobacteraceae</taxon>
        <taxon>Pararoseomonas</taxon>
    </lineage>
</organism>
<feature type="transmembrane region" description="Helical" evidence="6">
    <location>
        <begin position="367"/>
        <end position="387"/>
    </location>
</feature>
<feature type="transmembrane region" description="Helical" evidence="6">
    <location>
        <begin position="113"/>
        <end position="133"/>
    </location>
</feature>
<name>A0ABS4AFG3_9PROT</name>
<feature type="transmembrane region" description="Helical" evidence="6">
    <location>
        <begin position="341"/>
        <end position="361"/>
    </location>
</feature>
<dbReference type="RefSeq" id="WP_209380031.1">
    <property type="nucleotide sequence ID" value="NZ_JAGIZB010000011.1"/>
</dbReference>
<evidence type="ECO:0000256" key="4">
    <source>
        <dbReference type="ARBA" id="ARBA00022989"/>
    </source>
</evidence>
<feature type="transmembrane region" description="Helical" evidence="6">
    <location>
        <begin position="308"/>
        <end position="329"/>
    </location>
</feature>
<evidence type="ECO:0000313" key="9">
    <source>
        <dbReference type="Proteomes" id="UP000681594"/>
    </source>
</evidence>
<feature type="transmembrane region" description="Helical" evidence="6">
    <location>
        <begin position="167"/>
        <end position="188"/>
    </location>
</feature>
<protein>
    <submittedName>
        <fullName evidence="8">MFS transporter</fullName>
    </submittedName>
</protein>
<dbReference type="Gene3D" id="1.20.1250.20">
    <property type="entry name" value="MFS general substrate transporter like domains"/>
    <property type="match status" value="1"/>
</dbReference>
<dbReference type="InterPro" id="IPR020846">
    <property type="entry name" value="MFS_dom"/>
</dbReference>
<gene>
    <name evidence="8" type="ORF">J8J14_13385</name>
</gene>
<comment type="subcellular location">
    <subcellularLocation>
        <location evidence="1">Cell membrane</location>
        <topology evidence="1">Multi-pass membrane protein</topology>
    </subcellularLocation>
</comment>
<evidence type="ECO:0000256" key="1">
    <source>
        <dbReference type="ARBA" id="ARBA00004651"/>
    </source>
</evidence>
<dbReference type="PROSITE" id="PS50850">
    <property type="entry name" value="MFS"/>
    <property type="match status" value="1"/>
</dbReference>
<dbReference type="PANTHER" id="PTHR43124">
    <property type="entry name" value="PURINE EFFLUX PUMP PBUE"/>
    <property type="match status" value="1"/>
</dbReference>
<feature type="domain" description="Major facilitator superfamily (MFS) profile" evidence="7">
    <location>
        <begin position="15"/>
        <end position="394"/>
    </location>
</feature>
<feature type="transmembrane region" description="Helical" evidence="6">
    <location>
        <begin position="140"/>
        <end position="161"/>
    </location>
</feature>
<keyword evidence="9" id="KW-1185">Reference proteome</keyword>
<feature type="transmembrane region" description="Helical" evidence="6">
    <location>
        <begin position="81"/>
        <end position="107"/>
    </location>
</feature>
<evidence type="ECO:0000256" key="2">
    <source>
        <dbReference type="ARBA" id="ARBA00022475"/>
    </source>
</evidence>
<feature type="transmembrane region" description="Helical" evidence="6">
    <location>
        <begin position="248"/>
        <end position="269"/>
    </location>
</feature>
<reference evidence="8 9" key="1">
    <citation type="submission" date="2021-03" db="EMBL/GenBank/DDBJ databases">
        <authorList>
            <person name="So Y."/>
        </authorList>
    </citation>
    <scope>NUCLEOTIDE SEQUENCE [LARGE SCALE GENOMIC DNA]</scope>
    <source>
        <strain evidence="8 9">SSH11</strain>
    </source>
</reference>
<dbReference type="Pfam" id="PF07690">
    <property type="entry name" value="MFS_1"/>
    <property type="match status" value="1"/>
</dbReference>
<feature type="transmembrane region" description="Helical" evidence="6">
    <location>
        <begin position="281"/>
        <end position="302"/>
    </location>
</feature>
<keyword evidence="3 6" id="KW-0812">Transmembrane</keyword>
<accession>A0ABS4AFG3</accession>
<comment type="caution">
    <text evidence="8">The sequence shown here is derived from an EMBL/GenBank/DDBJ whole genome shotgun (WGS) entry which is preliminary data.</text>
</comment>
<evidence type="ECO:0000259" key="7">
    <source>
        <dbReference type="PROSITE" id="PS50850"/>
    </source>
</evidence>